<keyword evidence="2" id="KW-1185">Reference proteome</keyword>
<reference evidence="1" key="2">
    <citation type="journal article" date="2023" name="IMA Fungus">
        <title>Comparative genomic study of the Penicillium genus elucidates a diverse pangenome and 15 lateral gene transfer events.</title>
        <authorList>
            <person name="Petersen C."/>
            <person name="Sorensen T."/>
            <person name="Nielsen M.R."/>
            <person name="Sondergaard T.E."/>
            <person name="Sorensen J.L."/>
            <person name="Fitzpatrick D.A."/>
            <person name="Frisvad J.C."/>
            <person name="Nielsen K.L."/>
        </authorList>
    </citation>
    <scope>NUCLEOTIDE SEQUENCE</scope>
    <source>
        <strain evidence="1">IBT 29864</strain>
    </source>
</reference>
<gene>
    <name evidence="1" type="ORF">N7496_008421</name>
</gene>
<accession>A0A9W9RYQ2</accession>
<reference evidence="1" key="1">
    <citation type="submission" date="2022-11" db="EMBL/GenBank/DDBJ databases">
        <authorList>
            <person name="Petersen C."/>
        </authorList>
    </citation>
    <scope>NUCLEOTIDE SEQUENCE</scope>
    <source>
        <strain evidence="1">IBT 29864</strain>
    </source>
</reference>
<protein>
    <submittedName>
        <fullName evidence="1">Uncharacterized protein</fullName>
    </submittedName>
</protein>
<dbReference type="GeneID" id="81440519"/>
<dbReference type="SUPFAM" id="SSF54427">
    <property type="entry name" value="NTF2-like"/>
    <property type="match status" value="1"/>
</dbReference>
<dbReference type="AlphaFoldDB" id="A0A9W9RYQ2"/>
<evidence type="ECO:0000313" key="2">
    <source>
        <dbReference type="Proteomes" id="UP001147782"/>
    </source>
</evidence>
<dbReference type="RefSeq" id="XP_056553403.1">
    <property type="nucleotide sequence ID" value="XM_056701340.1"/>
</dbReference>
<evidence type="ECO:0000313" key="1">
    <source>
        <dbReference type="EMBL" id="KAJ5368661.1"/>
    </source>
</evidence>
<dbReference type="EMBL" id="JAPZBS010000007">
    <property type="protein sequence ID" value="KAJ5368661.1"/>
    <property type="molecule type" value="Genomic_DNA"/>
</dbReference>
<name>A0A9W9RYQ2_9EURO</name>
<comment type="caution">
    <text evidence="1">The sequence shown here is derived from an EMBL/GenBank/DDBJ whole genome shotgun (WGS) entry which is preliminary data.</text>
</comment>
<dbReference type="OrthoDB" id="4828938at2759"/>
<dbReference type="InterPro" id="IPR032710">
    <property type="entry name" value="NTF2-like_dom_sf"/>
</dbReference>
<dbReference type="Proteomes" id="UP001147782">
    <property type="component" value="Unassembled WGS sequence"/>
</dbReference>
<proteinExistence type="predicted"/>
<sequence length="167" mass="18788">MTTLTLQDFLTYIHAFNAQNYTLQHTFYHRTVSLTLPDPDIPPLKSSPAIQSHYDTIHALAHETVVPMIVLIDANRVFFSMEAYFQYRIDTDNAVHGYSVKAGDVIRVKVWAVYEIVEGKMGAIVCCAVGDECLGKVEIGDVVAESWGRADESVRSVWEREFGEGIF</sequence>
<organism evidence="1 2">
    <name type="scientific">Penicillium cataractarum</name>
    <dbReference type="NCBI Taxonomy" id="2100454"/>
    <lineage>
        <taxon>Eukaryota</taxon>
        <taxon>Fungi</taxon>
        <taxon>Dikarya</taxon>
        <taxon>Ascomycota</taxon>
        <taxon>Pezizomycotina</taxon>
        <taxon>Eurotiomycetes</taxon>
        <taxon>Eurotiomycetidae</taxon>
        <taxon>Eurotiales</taxon>
        <taxon>Aspergillaceae</taxon>
        <taxon>Penicillium</taxon>
    </lineage>
</organism>